<protein>
    <submittedName>
        <fullName evidence="1">Uncharacterized protein</fullName>
    </submittedName>
</protein>
<keyword evidence="2" id="KW-1185">Reference proteome</keyword>
<dbReference type="EMBL" id="UFQB01000003">
    <property type="protein sequence ID" value="SSW63439.1"/>
    <property type="molecule type" value="Genomic_DNA"/>
</dbReference>
<sequence length="62" mass="6816">MINPNNTIRLTDELERQLMLQAIEEQFRPHPMRALAAGLRKLAHGIKALAGKTSAKNAHSAA</sequence>
<evidence type="ECO:0000313" key="2">
    <source>
        <dbReference type="Proteomes" id="UP000289184"/>
    </source>
</evidence>
<accession>A0A446C6C2</accession>
<reference evidence="1 2" key="1">
    <citation type="submission" date="2018-07" db="EMBL/GenBank/DDBJ databases">
        <authorList>
            <person name="Peeters C."/>
        </authorList>
    </citation>
    <scope>NUCLEOTIDE SEQUENCE [LARGE SCALE GENOMIC DNA]</scope>
    <source>
        <strain evidence="1 2">LMG 3411</strain>
    </source>
</reference>
<organism evidence="1 2">
    <name type="scientific">Achromobacter agilis</name>
    <dbReference type="NCBI Taxonomy" id="1353888"/>
    <lineage>
        <taxon>Bacteria</taxon>
        <taxon>Pseudomonadati</taxon>
        <taxon>Pseudomonadota</taxon>
        <taxon>Betaproteobacteria</taxon>
        <taxon>Burkholderiales</taxon>
        <taxon>Alcaligenaceae</taxon>
        <taxon>Achromobacter</taxon>
    </lineage>
</organism>
<dbReference type="RefSeq" id="WP_008161862.1">
    <property type="nucleotide sequence ID" value="NZ_UFQB01000003.1"/>
</dbReference>
<dbReference type="GeneID" id="92783813"/>
<dbReference type="AlphaFoldDB" id="A0A446C6C2"/>
<evidence type="ECO:0000313" key="1">
    <source>
        <dbReference type="EMBL" id="SSW63439.1"/>
    </source>
</evidence>
<gene>
    <name evidence="1" type="ORF">AGI3411_01159</name>
</gene>
<proteinExistence type="predicted"/>
<dbReference type="Proteomes" id="UP000289184">
    <property type="component" value="Unassembled WGS sequence"/>
</dbReference>
<name>A0A446C6C2_9BURK</name>